<keyword evidence="1" id="KW-0472">Membrane</keyword>
<protein>
    <submittedName>
        <fullName evidence="2">Uncharacterized protein</fullName>
    </submittedName>
</protein>
<evidence type="ECO:0000256" key="1">
    <source>
        <dbReference type="SAM" id="Phobius"/>
    </source>
</evidence>
<keyword evidence="1" id="KW-1133">Transmembrane helix</keyword>
<name>A0A1Y2CE40_9FUNG</name>
<evidence type="ECO:0000313" key="3">
    <source>
        <dbReference type="Proteomes" id="UP000193642"/>
    </source>
</evidence>
<keyword evidence="3" id="KW-1185">Reference proteome</keyword>
<dbReference type="EMBL" id="MCGO01000020">
    <property type="protein sequence ID" value="ORY45292.1"/>
    <property type="molecule type" value="Genomic_DNA"/>
</dbReference>
<gene>
    <name evidence="2" type="ORF">BCR33DRAFT_784684</name>
</gene>
<dbReference type="AlphaFoldDB" id="A0A1Y2CE40"/>
<evidence type="ECO:0000313" key="2">
    <source>
        <dbReference type="EMBL" id="ORY45292.1"/>
    </source>
</evidence>
<dbReference type="Proteomes" id="UP000193642">
    <property type="component" value="Unassembled WGS sequence"/>
</dbReference>
<accession>A0A1Y2CE40</accession>
<organism evidence="2 3">
    <name type="scientific">Rhizoclosmatium globosum</name>
    <dbReference type="NCBI Taxonomy" id="329046"/>
    <lineage>
        <taxon>Eukaryota</taxon>
        <taxon>Fungi</taxon>
        <taxon>Fungi incertae sedis</taxon>
        <taxon>Chytridiomycota</taxon>
        <taxon>Chytridiomycota incertae sedis</taxon>
        <taxon>Chytridiomycetes</taxon>
        <taxon>Chytridiales</taxon>
        <taxon>Chytriomycetaceae</taxon>
        <taxon>Rhizoclosmatium</taxon>
    </lineage>
</organism>
<comment type="caution">
    <text evidence="2">The sequence shown here is derived from an EMBL/GenBank/DDBJ whole genome shotgun (WGS) entry which is preliminary data.</text>
</comment>
<feature type="transmembrane region" description="Helical" evidence="1">
    <location>
        <begin position="111"/>
        <end position="132"/>
    </location>
</feature>
<feature type="transmembrane region" description="Helical" evidence="1">
    <location>
        <begin position="68"/>
        <end position="91"/>
    </location>
</feature>
<keyword evidence="1" id="KW-0812">Transmembrane</keyword>
<proteinExistence type="predicted"/>
<sequence>MIQSFENDSKCSNPAKISNYFALTFNKGLYLAQVPIENWNPDGLQLARVTGDVTKVSLRVVMGRKSRLCRVLATVLASVTSIGASYVAASSTISLRAPNSDQKPATTTRNILSGASTSSIALVIVALFVALLV</sequence>
<reference evidence="2 3" key="1">
    <citation type="submission" date="2016-07" db="EMBL/GenBank/DDBJ databases">
        <title>Pervasive Adenine N6-methylation of Active Genes in Fungi.</title>
        <authorList>
            <consortium name="DOE Joint Genome Institute"/>
            <person name="Mondo S.J."/>
            <person name="Dannebaum R.O."/>
            <person name="Kuo R.C."/>
            <person name="Labutti K."/>
            <person name="Haridas S."/>
            <person name="Kuo A."/>
            <person name="Salamov A."/>
            <person name="Ahrendt S.R."/>
            <person name="Lipzen A."/>
            <person name="Sullivan W."/>
            <person name="Andreopoulos W.B."/>
            <person name="Clum A."/>
            <person name="Lindquist E."/>
            <person name="Daum C."/>
            <person name="Ramamoorthy G.K."/>
            <person name="Gryganskyi A."/>
            <person name="Culley D."/>
            <person name="Magnuson J.K."/>
            <person name="James T.Y."/>
            <person name="O'Malley M.A."/>
            <person name="Stajich J.E."/>
            <person name="Spatafora J.W."/>
            <person name="Visel A."/>
            <person name="Grigoriev I.V."/>
        </authorList>
    </citation>
    <scope>NUCLEOTIDE SEQUENCE [LARGE SCALE GENOMIC DNA]</scope>
    <source>
        <strain evidence="2 3">JEL800</strain>
    </source>
</reference>